<dbReference type="NCBIfam" id="TIGR04350">
    <property type="entry name" value="C_S_lyase_PatB"/>
    <property type="match status" value="1"/>
</dbReference>
<comment type="caution">
    <text evidence="7">The sequence shown here is derived from an EMBL/GenBank/DDBJ whole genome shotgun (WGS) entry which is preliminary data.</text>
</comment>
<dbReference type="InterPro" id="IPR004839">
    <property type="entry name" value="Aminotransferase_I/II_large"/>
</dbReference>
<evidence type="ECO:0000256" key="2">
    <source>
        <dbReference type="ARBA" id="ARBA00012224"/>
    </source>
</evidence>
<sequence>MGNFDFDSIIDRHGTGAIKVDGLTEFFGRDDLQGMWIADMDFCVAPKIQEILVNRMRHPIYGYNVVPEEYWKSITDWLMRRHGWSVDRKDMTYIPGVVKGIGYAVNYFTEKNDKIVIQPPVYHPFKMVIEGNGRTLVNNPLIPVDNGYRMDLEGLERIFRDEHPRMMILCNPHNPVGIQWDKDTLRRVASLAFRYNVIVVSDEIHGDLMLEGRPHYPFASVSDEAAKVAVTLGAPSKTFNIAGLVSSWCVIKDEALREGFFRWLQVNEFDAPTFVAIYGTIAAYNYGEEWLDEMLGYIEGNLDEVEKVLAEELPEIKMIRPEASFLVWLDCRNLGLSHSQLIDLFVNKAHLALNDGVMFGEQGAGFMRLNVGCPRHVLRESVMSLAEALRPAMA</sequence>
<organism evidence="7 8">
    <name type="scientific">Heminiphilus faecis</name>
    <dbReference type="NCBI Taxonomy" id="2601703"/>
    <lineage>
        <taxon>Bacteria</taxon>
        <taxon>Pseudomonadati</taxon>
        <taxon>Bacteroidota</taxon>
        <taxon>Bacteroidia</taxon>
        <taxon>Bacteroidales</taxon>
        <taxon>Muribaculaceae</taxon>
        <taxon>Heminiphilus</taxon>
    </lineage>
</organism>
<evidence type="ECO:0000256" key="5">
    <source>
        <dbReference type="ARBA" id="ARBA00037974"/>
    </source>
</evidence>
<dbReference type="CDD" id="cd00609">
    <property type="entry name" value="AAT_like"/>
    <property type="match status" value="1"/>
</dbReference>
<evidence type="ECO:0000256" key="4">
    <source>
        <dbReference type="ARBA" id="ARBA00023239"/>
    </source>
</evidence>
<dbReference type="InterPro" id="IPR051798">
    <property type="entry name" value="Class-II_PLP-Dep_Aminotrans"/>
</dbReference>
<dbReference type="Pfam" id="PF00155">
    <property type="entry name" value="Aminotran_1_2"/>
    <property type="match status" value="1"/>
</dbReference>
<evidence type="ECO:0000259" key="6">
    <source>
        <dbReference type="Pfam" id="PF00155"/>
    </source>
</evidence>
<feature type="domain" description="Aminotransferase class I/classII large" evidence="6">
    <location>
        <begin position="46"/>
        <end position="380"/>
    </location>
</feature>
<comment type="similarity">
    <text evidence="5">Belongs to the class-II pyridoxal-phosphate-dependent aminotransferase family. MalY/PatB cystathionine beta-lyase subfamily.</text>
</comment>
<dbReference type="InterPro" id="IPR015421">
    <property type="entry name" value="PyrdxlP-dep_Trfase_major"/>
</dbReference>
<dbReference type="InterPro" id="IPR015424">
    <property type="entry name" value="PyrdxlP-dep_Trfase"/>
</dbReference>
<evidence type="ECO:0000313" key="7">
    <source>
        <dbReference type="EMBL" id="MEY8245392.1"/>
    </source>
</evidence>
<dbReference type="InterPro" id="IPR015422">
    <property type="entry name" value="PyrdxlP-dep_Trfase_small"/>
</dbReference>
<evidence type="ECO:0000313" key="8">
    <source>
        <dbReference type="Proteomes" id="UP001565200"/>
    </source>
</evidence>
<dbReference type="Proteomes" id="UP001565200">
    <property type="component" value="Unassembled WGS sequence"/>
</dbReference>
<dbReference type="GO" id="GO:0016829">
    <property type="term" value="F:lyase activity"/>
    <property type="evidence" value="ECO:0007669"/>
    <property type="project" value="UniProtKB-KW"/>
</dbReference>
<dbReference type="EC" id="4.4.1.13" evidence="2"/>
<reference evidence="7 8" key="1">
    <citation type="submission" date="2024-03" db="EMBL/GenBank/DDBJ databases">
        <title>Mouse gut bacterial collection (mGBC) of GemPharmatech.</title>
        <authorList>
            <person name="He Y."/>
            <person name="Dong L."/>
            <person name="Wu D."/>
            <person name="Gao X."/>
            <person name="Lin Z."/>
        </authorList>
    </citation>
    <scope>NUCLEOTIDE SEQUENCE [LARGE SCALE GENOMIC DNA]</scope>
    <source>
        <strain evidence="7 8">54-13</strain>
    </source>
</reference>
<proteinExistence type="inferred from homology"/>
<gene>
    <name evidence="7" type="ORF">AAK873_07155</name>
</gene>
<evidence type="ECO:0000256" key="1">
    <source>
        <dbReference type="ARBA" id="ARBA00001933"/>
    </source>
</evidence>
<name>A0ABV4D0D4_9BACT</name>
<protein>
    <recommendedName>
        <fullName evidence="2">cysteine-S-conjugate beta-lyase</fullName>
        <ecNumber evidence="2">4.4.1.13</ecNumber>
    </recommendedName>
</protein>
<keyword evidence="4 7" id="KW-0456">Lyase</keyword>
<dbReference type="PANTHER" id="PTHR43525">
    <property type="entry name" value="PROTEIN MALY"/>
    <property type="match status" value="1"/>
</dbReference>
<accession>A0ABV4D0D4</accession>
<dbReference type="SUPFAM" id="SSF53383">
    <property type="entry name" value="PLP-dependent transferases"/>
    <property type="match status" value="1"/>
</dbReference>
<keyword evidence="8" id="KW-1185">Reference proteome</keyword>
<dbReference type="RefSeq" id="WP_121699738.1">
    <property type="nucleotide sequence ID" value="NZ_JBCLPP010000016.1"/>
</dbReference>
<comment type="cofactor">
    <cofactor evidence="1">
        <name>pyridoxal 5'-phosphate</name>
        <dbReference type="ChEBI" id="CHEBI:597326"/>
    </cofactor>
</comment>
<dbReference type="PANTHER" id="PTHR43525:SF1">
    <property type="entry name" value="PROTEIN MALY"/>
    <property type="match status" value="1"/>
</dbReference>
<dbReference type="EMBL" id="JBCLPP010000016">
    <property type="protein sequence ID" value="MEY8245392.1"/>
    <property type="molecule type" value="Genomic_DNA"/>
</dbReference>
<evidence type="ECO:0000256" key="3">
    <source>
        <dbReference type="ARBA" id="ARBA00022898"/>
    </source>
</evidence>
<dbReference type="Gene3D" id="3.40.640.10">
    <property type="entry name" value="Type I PLP-dependent aspartate aminotransferase-like (Major domain)"/>
    <property type="match status" value="1"/>
</dbReference>
<dbReference type="Gene3D" id="3.90.1150.10">
    <property type="entry name" value="Aspartate Aminotransferase, domain 1"/>
    <property type="match status" value="1"/>
</dbReference>
<keyword evidence="3" id="KW-0663">Pyridoxal phosphate</keyword>
<dbReference type="InterPro" id="IPR027619">
    <property type="entry name" value="C-S_lyase_PatB-like"/>
</dbReference>